<dbReference type="GO" id="GO:0035556">
    <property type="term" value="P:intracellular signal transduction"/>
    <property type="evidence" value="ECO:0007669"/>
    <property type="project" value="InterPro"/>
</dbReference>
<organism evidence="3 4">
    <name type="scientific">Psylliodes chrysocephalus</name>
    <dbReference type="NCBI Taxonomy" id="3402493"/>
    <lineage>
        <taxon>Eukaryota</taxon>
        <taxon>Metazoa</taxon>
        <taxon>Ecdysozoa</taxon>
        <taxon>Arthropoda</taxon>
        <taxon>Hexapoda</taxon>
        <taxon>Insecta</taxon>
        <taxon>Pterygota</taxon>
        <taxon>Neoptera</taxon>
        <taxon>Endopterygota</taxon>
        <taxon>Coleoptera</taxon>
        <taxon>Polyphaga</taxon>
        <taxon>Cucujiformia</taxon>
        <taxon>Chrysomeloidea</taxon>
        <taxon>Chrysomelidae</taxon>
        <taxon>Galerucinae</taxon>
        <taxon>Alticini</taxon>
        <taxon>Psylliodes</taxon>
    </lineage>
</organism>
<evidence type="ECO:0000259" key="2">
    <source>
        <dbReference type="PROSITE" id="PS50309"/>
    </source>
</evidence>
<gene>
    <name evidence="3" type="ORF">PSYICH_LOCUS12736</name>
</gene>
<feature type="compositionally biased region" description="Basic and acidic residues" evidence="1">
    <location>
        <begin position="602"/>
        <end position="622"/>
    </location>
</feature>
<dbReference type="PROSITE" id="PS50309">
    <property type="entry name" value="DC"/>
    <property type="match status" value="1"/>
</dbReference>
<dbReference type="InterPro" id="IPR036572">
    <property type="entry name" value="Doublecortin_dom_sf"/>
</dbReference>
<dbReference type="EMBL" id="OV651818">
    <property type="protein sequence ID" value="CAH1112428.1"/>
    <property type="molecule type" value="Genomic_DNA"/>
</dbReference>
<keyword evidence="4" id="KW-1185">Reference proteome</keyword>
<evidence type="ECO:0000313" key="3">
    <source>
        <dbReference type="EMBL" id="CAH1112428.1"/>
    </source>
</evidence>
<name>A0A9P0D914_9CUCU</name>
<dbReference type="InterPro" id="IPR003533">
    <property type="entry name" value="Doublecortin_dom"/>
</dbReference>
<dbReference type="Gene3D" id="3.10.20.230">
    <property type="entry name" value="Doublecortin domain"/>
    <property type="match status" value="2"/>
</dbReference>
<evidence type="ECO:0000256" key="1">
    <source>
        <dbReference type="SAM" id="MobiDB-lite"/>
    </source>
</evidence>
<evidence type="ECO:0000313" key="4">
    <source>
        <dbReference type="Proteomes" id="UP001153636"/>
    </source>
</evidence>
<protein>
    <recommendedName>
        <fullName evidence="2">Doublecortin domain-containing protein</fullName>
    </recommendedName>
</protein>
<dbReference type="SUPFAM" id="SSF89837">
    <property type="entry name" value="Doublecortin (DC)"/>
    <property type="match status" value="2"/>
</dbReference>
<dbReference type="OrthoDB" id="1738954at2759"/>
<feature type="region of interest" description="Disordered" evidence="1">
    <location>
        <begin position="585"/>
        <end position="622"/>
    </location>
</feature>
<feature type="domain" description="Doublecortin" evidence="2">
    <location>
        <begin position="21"/>
        <end position="92"/>
    </location>
</feature>
<dbReference type="AlphaFoldDB" id="A0A9P0D914"/>
<sequence>MKHRKRISQVPLPDPVHGKSKKIRVWENGSSECHVFNINPKDFRTWGIILHHITHILHPTFGAVKKLIELKTKKEVKDFDELDPKQKYIATGFNEKLKEPIRGYKTHAELLKEEREATQRSPMYSETGRVTHNWEFLKQTEKLRNTVVYVALNGNTIPPQKAVFKESEMEDTNLINSYCSKMLGMPDGISHFCTIYGRILKDPKDFQHGYLYVAVPYGESFIKIDYMALFKKHYNYKKTKKPKIPTIIVKPHSSVHSRCSRRTVKIVGKSGKSRKSGKTVTDNTTKTKIPSYKTKSFDSFARKKNKLTNVDSKLASEKELKITYYSKSEQDHIPSFKARTVSSIPHQKFVPKHFDIRKPSFHTSTVTLSPEELIRSNEAGCMSDEDRNNDETTVDQENYERIMYEQQQFEKANTDKFCKQEPHSIPSKIIQEPSESKQTVKTKVCNEKKYHQTKMVQDCQQLVFGLWYNQATNGNKNETVDVDNIGQNNHEMQLINYQEPLIGVTLKLPDGGKQPHPTGRCEQAYCEKNTVTWRELGEKEQKQKKCSDEIIYEINKSNTWNSNDHVHPISGKNDSTVYEQIGGQASEELRQENDEPEEEETDRNGEYERFNKHTNEHDSLNSFKSDDNLNYYYVKLVNEGNQTMFRKIESREKYVQSDMRRQSCGHKPRSRKCERGNILSSVTEPILTLSQQIMEADSSIAVTYHAQSRQRTKKSLPRSFTVKEDQSDLQRNVESNKRAVHLDEYCKKSKKTLSQLILSVSKTIKTYQDILKEVEKDIADDPIAQRLMRKIKKGSCAATEETRKSTCTKRNSNT</sequence>
<dbReference type="Pfam" id="PF03607">
    <property type="entry name" value="DCX"/>
    <property type="match status" value="1"/>
</dbReference>
<reference evidence="3" key="1">
    <citation type="submission" date="2022-01" db="EMBL/GenBank/DDBJ databases">
        <authorList>
            <person name="King R."/>
        </authorList>
    </citation>
    <scope>NUCLEOTIDE SEQUENCE</scope>
</reference>
<accession>A0A9P0D914</accession>
<dbReference type="Proteomes" id="UP001153636">
    <property type="component" value="Chromosome 6"/>
</dbReference>
<proteinExistence type="predicted"/>